<evidence type="ECO:0000313" key="2">
    <source>
        <dbReference type="Proteomes" id="UP000229115"/>
    </source>
</evidence>
<name>A0A0S2MWE0_9CAUD</name>
<dbReference type="EMBL" id="KT962245">
    <property type="protein sequence ID" value="ALO80178.1"/>
    <property type="molecule type" value="Genomic_RNA"/>
</dbReference>
<gene>
    <name evidence="1" type="ORF">Phi4113_169</name>
</gene>
<organism evidence="1 2">
    <name type="scientific">Cellulophaga phage phi4:1_13</name>
    <dbReference type="NCBI Taxonomy" id="1747284"/>
    <lineage>
        <taxon>Viruses</taxon>
        <taxon>Duplodnaviria</taxon>
        <taxon>Heunggongvirae</taxon>
        <taxon>Uroviricota</taxon>
        <taxon>Caudoviricetes</taxon>
        <taxon>Lightbulbvirus</taxon>
        <taxon>Lightbulbvirus Cba41</taxon>
    </lineage>
</organism>
<protein>
    <submittedName>
        <fullName evidence="1">Uncharacterized protein</fullName>
    </submittedName>
</protein>
<sequence length="100" mass="11843">MSCTLNNCFTNLKLRLMATKVRLFICTKGNGRGIFEGQTLEIYGSMFMMHGYYISHIKTYKDFYNSTSKWKEVRTIKDLTEEERNSVYIKRLFLEHIPVV</sequence>
<accession>A0A0S2MWE0</accession>
<evidence type="ECO:0000313" key="1">
    <source>
        <dbReference type="EMBL" id="ALO80178.1"/>
    </source>
</evidence>
<dbReference type="Proteomes" id="UP000229115">
    <property type="component" value="Segment"/>
</dbReference>
<reference evidence="1 2" key="1">
    <citation type="submission" date="2015-10" db="EMBL/GenBank/DDBJ databases">
        <title>Large-scale maps of variable infection efficiencies in aquatic Bacteriodetes phage-host model systems.</title>
        <authorList>
            <person name="Holmfeldt K."/>
            <person name="Solonenko N."/>
            <person name="Howard-Varona C."/>
            <person name="Moreno M."/>
            <person name="Malmstrom R.R."/>
            <person name="Blow M.J."/>
            <person name="Sullivan M.B."/>
        </authorList>
    </citation>
    <scope>NUCLEOTIDE SEQUENCE [LARGE SCALE GENOMIC DNA]</scope>
</reference>
<proteinExistence type="predicted"/>